<evidence type="ECO:0008006" key="4">
    <source>
        <dbReference type="Google" id="ProtNLM"/>
    </source>
</evidence>
<reference evidence="2 3" key="1">
    <citation type="submission" date="2018-07" db="EMBL/GenBank/DDBJ databases">
        <title>Dyella monticola sp. nov. and Dyella psychrodurans sp. nov. isolated from monsoon evergreen broad-leaved forest soil of Dinghu Mountain, China.</title>
        <authorList>
            <person name="Gao Z."/>
            <person name="Qiu L."/>
        </authorList>
    </citation>
    <scope>NUCLEOTIDE SEQUENCE [LARGE SCALE GENOMIC DNA]</scope>
    <source>
        <strain evidence="2 3">4G-K06</strain>
    </source>
</reference>
<dbReference type="InterPro" id="IPR023606">
    <property type="entry name" value="CoA-Trfase_III_dom_1_sf"/>
</dbReference>
<dbReference type="PANTHER" id="PTHR48228:SF6">
    <property type="entry name" value="L-CARNITINE COA-TRANSFERASE"/>
    <property type="match status" value="1"/>
</dbReference>
<name>A0A370WY10_9GAMM</name>
<sequence>MSQSPFAHLRVQQQSTTLAGRLAGLLLADQGAEVYASDYPANAHEGIDEYLDRGKTLLPVAALEKLVDADIVIIDGDRLPSLHLNQITLGFTAVAPGEHDIDVPDNASDDLLNALLGFYTDLGITSRLLGPVVTYTPLPLCSIYAAVLGACAVSAALVHRQKAGVGTAIVVPRLAAGLSAIGVLAMKLDGLKSHLVPPQLLGLPPEIIAALPDARKTEDGMLRLLNELNPTAGCYRTSDGKLVMPVTTVNRRLAQAMLAVLNLEDRAEDAGFLNVTPYDPSNVEYADHNLALPQAIRNDLNVQLAQWMTETFATRTADDWECAFAKAHVPFGTVNTFSEWMASDWARASALVTTPLHLTAPQIGRSVFLDSARPYPPLNAPNRTDVAPYFNSRLERSALELVGIGKPLDGYAVLDLANVIAGPACGRLLAELGARVTKVDTTRPDHQPVVTVGWGAEANQGKDSILLDAKTPSGREVLHQLITCADIVVMNETDEGVRRLGLTREVVASLNPRAVVVQISAFKGEQPSEWDDRPGYDPLLQAITGIMSRFGTSNLPLLHGIASCVDYLTGYLGAFAALAALQARERRGEQRGDWAETSLAAGAALIQMPFQWQPPAPSATGPRATGPHDRATLRQVRDGWVFIEVDEGAIPDTNELNVQEAIAFAKYSGARAVPVRSIAELRTIFLAKPSATIRFRSTTRQGLQTTLLVPTWFQFDGAPLPAPFKPGRPGADAETILAKLGYSQRDIHRMKAEGAVGETDWMHLEHHAVRN</sequence>
<organism evidence="2 3">
    <name type="scientific">Dyella monticola</name>
    <dbReference type="NCBI Taxonomy" id="1927958"/>
    <lineage>
        <taxon>Bacteria</taxon>
        <taxon>Pseudomonadati</taxon>
        <taxon>Pseudomonadota</taxon>
        <taxon>Gammaproteobacteria</taxon>
        <taxon>Lysobacterales</taxon>
        <taxon>Rhodanobacteraceae</taxon>
        <taxon>Dyella</taxon>
    </lineage>
</organism>
<dbReference type="AlphaFoldDB" id="A0A370WY10"/>
<dbReference type="OrthoDB" id="9058532at2"/>
<dbReference type="SUPFAM" id="SSF89796">
    <property type="entry name" value="CoA-transferase family III (CaiB/BaiF)"/>
    <property type="match status" value="2"/>
</dbReference>
<dbReference type="Gene3D" id="3.30.1540.10">
    <property type="entry name" value="formyl-coa transferase, domain 3"/>
    <property type="match status" value="1"/>
</dbReference>
<proteinExistence type="predicted"/>
<evidence type="ECO:0000256" key="1">
    <source>
        <dbReference type="ARBA" id="ARBA00022679"/>
    </source>
</evidence>
<keyword evidence="3" id="KW-1185">Reference proteome</keyword>
<gene>
    <name evidence="2" type="ORF">DWU98_13045</name>
</gene>
<dbReference type="EMBL" id="QRBE01000007">
    <property type="protein sequence ID" value="RDS80865.1"/>
    <property type="molecule type" value="Genomic_DNA"/>
</dbReference>
<dbReference type="GO" id="GO:0003824">
    <property type="term" value="F:catalytic activity"/>
    <property type="evidence" value="ECO:0007669"/>
    <property type="project" value="InterPro"/>
</dbReference>
<protein>
    <recommendedName>
        <fullName evidence="4">CoA transferase</fullName>
    </recommendedName>
</protein>
<dbReference type="Pfam" id="PF02515">
    <property type="entry name" value="CoA_transf_3"/>
    <property type="match status" value="2"/>
</dbReference>
<dbReference type="RefSeq" id="WP_115496010.1">
    <property type="nucleotide sequence ID" value="NZ_QRBE01000007.1"/>
</dbReference>
<evidence type="ECO:0000313" key="2">
    <source>
        <dbReference type="EMBL" id="RDS80865.1"/>
    </source>
</evidence>
<dbReference type="InterPro" id="IPR044855">
    <property type="entry name" value="CoA-Trfase_III_dom3_sf"/>
</dbReference>
<dbReference type="InterPro" id="IPR050509">
    <property type="entry name" value="CoA-transferase_III"/>
</dbReference>
<keyword evidence="1" id="KW-0808">Transferase</keyword>
<dbReference type="Proteomes" id="UP000254258">
    <property type="component" value="Unassembled WGS sequence"/>
</dbReference>
<dbReference type="Gene3D" id="3.40.50.10540">
    <property type="entry name" value="Crotonobetainyl-coa:carnitine coa-transferase, domain 1"/>
    <property type="match status" value="2"/>
</dbReference>
<dbReference type="PANTHER" id="PTHR48228">
    <property type="entry name" value="SUCCINYL-COA--D-CITRAMALATE COA-TRANSFERASE"/>
    <property type="match status" value="1"/>
</dbReference>
<evidence type="ECO:0000313" key="3">
    <source>
        <dbReference type="Proteomes" id="UP000254258"/>
    </source>
</evidence>
<comment type="caution">
    <text evidence="2">The sequence shown here is derived from an EMBL/GenBank/DDBJ whole genome shotgun (WGS) entry which is preliminary data.</text>
</comment>
<accession>A0A370WY10</accession>
<dbReference type="InterPro" id="IPR003673">
    <property type="entry name" value="CoA-Trfase_fam_III"/>
</dbReference>